<accession>A0A7S8E812</accession>
<evidence type="ECO:0000313" key="2">
    <source>
        <dbReference type="Proteomes" id="UP000594468"/>
    </source>
</evidence>
<gene>
    <name evidence="1" type="ORF">G4Y79_20770</name>
</gene>
<dbReference type="KEGG" id="pmet:G4Y79_20770"/>
<name>A0A7S8E812_9CHLR</name>
<dbReference type="AlphaFoldDB" id="A0A7S8E812"/>
<protein>
    <submittedName>
        <fullName evidence="1">Uncharacterized protein</fullName>
    </submittedName>
</protein>
<evidence type="ECO:0000313" key="1">
    <source>
        <dbReference type="EMBL" id="QPC82090.1"/>
    </source>
</evidence>
<organism evidence="1 2">
    <name type="scientific">Phototrophicus methaneseepsis</name>
    <dbReference type="NCBI Taxonomy" id="2710758"/>
    <lineage>
        <taxon>Bacteria</taxon>
        <taxon>Bacillati</taxon>
        <taxon>Chloroflexota</taxon>
        <taxon>Candidatus Thermofontia</taxon>
        <taxon>Phototrophicales</taxon>
        <taxon>Phototrophicaceae</taxon>
        <taxon>Phototrophicus</taxon>
    </lineage>
</organism>
<keyword evidence="2" id="KW-1185">Reference proteome</keyword>
<sequence>MIHFQSRFQDEADPYQADLAEQDVLLEEALIHIRRLTHQLARALDYSALPPEAINKAESICHVASRFVNQFDDVNDIVSDDFHQ</sequence>
<proteinExistence type="predicted"/>
<dbReference type="EMBL" id="CP062983">
    <property type="protein sequence ID" value="QPC82090.1"/>
    <property type="molecule type" value="Genomic_DNA"/>
</dbReference>
<dbReference type="RefSeq" id="WP_195170159.1">
    <property type="nucleotide sequence ID" value="NZ_CP062983.1"/>
</dbReference>
<dbReference type="Proteomes" id="UP000594468">
    <property type="component" value="Chromosome"/>
</dbReference>
<reference evidence="1 2" key="1">
    <citation type="submission" date="2020-02" db="EMBL/GenBank/DDBJ databases">
        <authorList>
            <person name="Zheng R.K."/>
            <person name="Sun C.M."/>
        </authorList>
    </citation>
    <scope>NUCLEOTIDE SEQUENCE [LARGE SCALE GENOMIC DNA]</scope>
    <source>
        <strain evidence="2">rifampicinis</strain>
    </source>
</reference>